<proteinExistence type="predicted"/>
<sequence length="114" mass="13008">MLHIVLHLVVPLLVALYFYRKRWKNVTVILIATMVVDLDHLLADPIYDPERCSIGFHPLHTIPAIVLYGMLFILPLILGRKADDWKLKSTIDMFHLIGLGLLIHMALDGIDCLL</sequence>
<feature type="transmembrane region" description="Helical" evidence="1">
    <location>
        <begin position="90"/>
        <end position="107"/>
    </location>
</feature>
<evidence type="ECO:0000313" key="3">
    <source>
        <dbReference type="Proteomes" id="UP001207337"/>
    </source>
</evidence>
<keyword evidence="1" id="KW-1133">Transmembrane helix</keyword>
<name>A0ABT3PW07_9BACT</name>
<organism evidence="2 3">
    <name type="scientific">Fodinibius salicampi</name>
    <dbReference type="NCBI Taxonomy" id="1920655"/>
    <lineage>
        <taxon>Bacteria</taxon>
        <taxon>Pseudomonadati</taxon>
        <taxon>Balneolota</taxon>
        <taxon>Balneolia</taxon>
        <taxon>Balneolales</taxon>
        <taxon>Balneolaceae</taxon>
        <taxon>Fodinibius</taxon>
    </lineage>
</organism>
<dbReference type="Proteomes" id="UP001207337">
    <property type="component" value="Unassembled WGS sequence"/>
</dbReference>
<feature type="transmembrane region" description="Helical" evidence="1">
    <location>
        <begin position="26"/>
        <end position="47"/>
    </location>
</feature>
<dbReference type="EMBL" id="JAJNDC010000001">
    <property type="protein sequence ID" value="MCW9712040.1"/>
    <property type="molecule type" value="Genomic_DNA"/>
</dbReference>
<evidence type="ECO:0000313" key="2">
    <source>
        <dbReference type="EMBL" id="MCW9712040.1"/>
    </source>
</evidence>
<reference evidence="2 3" key="1">
    <citation type="submission" date="2021-11" db="EMBL/GenBank/DDBJ databases">
        <title>Aliifidinibius sp. nov., a new bacterium isolated from saline soil.</title>
        <authorList>
            <person name="Galisteo C."/>
            <person name="De La Haba R."/>
            <person name="Sanchez-Porro C."/>
            <person name="Ventosa A."/>
        </authorList>
    </citation>
    <scope>NUCLEOTIDE SEQUENCE [LARGE SCALE GENOMIC DNA]</scope>
    <source>
        <strain evidence="2 3">KACC 190600</strain>
    </source>
</reference>
<feature type="transmembrane region" description="Helical" evidence="1">
    <location>
        <begin position="59"/>
        <end position="78"/>
    </location>
</feature>
<keyword evidence="1" id="KW-0812">Transmembrane</keyword>
<keyword evidence="3" id="KW-1185">Reference proteome</keyword>
<evidence type="ECO:0000256" key="1">
    <source>
        <dbReference type="SAM" id="Phobius"/>
    </source>
</evidence>
<protein>
    <submittedName>
        <fullName evidence="2">DUF6122 family protein</fullName>
    </submittedName>
</protein>
<keyword evidence="1" id="KW-0472">Membrane</keyword>
<dbReference type="Pfam" id="PF19617">
    <property type="entry name" value="DUF6122"/>
    <property type="match status" value="1"/>
</dbReference>
<accession>A0ABT3PW07</accession>
<dbReference type="InterPro" id="IPR046125">
    <property type="entry name" value="DUF6122"/>
</dbReference>
<gene>
    <name evidence="2" type="ORF">LQ318_03900</name>
</gene>
<dbReference type="RefSeq" id="WP_265787696.1">
    <property type="nucleotide sequence ID" value="NZ_BAABRS010000001.1"/>
</dbReference>
<comment type="caution">
    <text evidence="2">The sequence shown here is derived from an EMBL/GenBank/DDBJ whole genome shotgun (WGS) entry which is preliminary data.</text>
</comment>